<dbReference type="KEGG" id="ahb:bsdtb5_17040"/>
<proteinExistence type="predicted"/>
<dbReference type="Gene3D" id="3.10.620.30">
    <property type="match status" value="1"/>
</dbReference>
<dbReference type="InterPro" id="IPR002931">
    <property type="entry name" value="Transglutaminase-like"/>
</dbReference>
<sequence>MKSKLFSIILIISICFTVLPIDVSARNINISITNSKYNTTTACWDFTIQSNTKSKIYYSFKDSEVLNYKCESIKSGQVVSVPSSLINDSFNTLKLFTLDKKNNIKDKMYYRVDIIARNTYMKDLNNLCNSIYNQEDSQYIKARKLYTWIGKNKTYKYDGLTNHEYGAFYGISSACSGFSRLYVDMCSIAGIKCEYVSDEIVDYKYKEWHSWNHIHLDDKIYFVDPTWSGVCFENKVDYSHFCNNGIVNHIVTEKYDLSSTLYDNYNQYFD</sequence>
<dbReference type="SMART" id="SM00460">
    <property type="entry name" value="TGc"/>
    <property type="match status" value="1"/>
</dbReference>
<organism evidence="2 3">
    <name type="scientific">Anaeromicropila herbilytica</name>
    <dbReference type="NCBI Taxonomy" id="2785025"/>
    <lineage>
        <taxon>Bacteria</taxon>
        <taxon>Bacillati</taxon>
        <taxon>Bacillota</taxon>
        <taxon>Clostridia</taxon>
        <taxon>Lachnospirales</taxon>
        <taxon>Lachnospiraceae</taxon>
        <taxon>Anaeromicropila</taxon>
    </lineage>
</organism>
<gene>
    <name evidence="2" type="ORF">bsdtb5_17040</name>
</gene>
<accession>A0A7R7ICX6</accession>
<dbReference type="SUPFAM" id="SSF54001">
    <property type="entry name" value="Cysteine proteinases"/>
    <property type="match status" value="1"/>
</dbReference>
<feature type="domain" description="Transglutaminase-like" evidence="1">
    <location>
        <begin position="167"/>
        <end position="227"/>
    </location>
</feature>
<evidence type="ECO:0000313" key="2">
    <source>
        <dbReference type="EMBL" id="BCN30409.1"/>
    </source>
</evidence>
<dbReference type="GO" id="GO:0005737">
    <property type="term" value="C:cytoplasm"/>
    <property type="evidence" value="ECO:0007669"/>
    <property type="project" value="TreeGrafter"/>
</dbReference>
<name>A0A7R7ICX6_9FIRM</name>
<dbReference type="RefSeq" id="WP_271715631.1">
    <property type="nucleotide sequence ID" value="NZ_AP024169.1"/>
</dbReference>
<dbReference type="InterPro" id="IPR038765">
    <property type="entry name" value="Papain-like_cys_pep_sf"/>
</dbReference>
<evidence type="ECO:0000259" key="1">
    <source>
        <dbReference type="SMART" id="SM00460"/>
    </source>
</evidence>
<dbReference type="Proteomes" id="UP000595897">
    <property type="component" value="Chromosome"/>
</dbReference>
<dbReference type="InterPro" id="IPR052557">
    <property type="entry name" value="CAP/Cytokinesis_protein"/>
</dbReference>
<dbReference type="PANTHER" id="PTHR46333:SF2">
    <property type="entry name" value="CYTOKINESIS PROTEIN 3"/>
    <property type="match status" value="1"/>
</dbReference>
<protein>
    <recommendedName>
        <fullName evidence="1">Transglutaminase-like domain-containing protein</fullName>
    </recommendedName>
</protein>
<reference evidence="2 3" key="1">
    <citation type="submission" date="2020-11" db="EMBL/GenBank/DDBJ databases">
        <title>Draft genome sequencing of a Lachnospiraceae strain isolated from anoxic soil subjected to BSD treatment.</title>
        <authorList>
            <person name="Uek A."/>
            <person name="Tonouchi A."/>
        </authorList>
    </citation>
    <scope>NUCLEOTIDE SEQUENCE [LARGE SCALE GENOMIC DNA]</scope>
    <source>
        <strain evidence="2 3">TB5</strain>
    </source>
</reference>
<keyword evidence="3" id="KW-1185">Reference proteome</keyword>
<dbReference type="PANTHER" id="PTHR46333">
    <property type="entry name" value="CYTOKINESIS PROTEIN 3"/>
    <property type="match status" value="1"/>
</dbReference>
<dbReference type="Pfam" id="PF01841">
    <property type="entry name" value="Transglut_core"/>
    <property type="match status" value="1"/>
</dbReference>
<evidence type="ECO:0000313" key="3">
    <source>
        <dbReference type="Proteomes" id="UP000595897"/>
    </source>
</evidence>
<dbReference type="EMBL" id="AP024169">
    <property type="protein sequence ID" value="BCN30409.1"/>
    <property type="molecule type" value="Genomic_DNA"/>
</dbReference>
<dbReference type="AlphaFoldDB" id="A0A7R7ICX6"/>